<gene>
    <name evidence="3" type="ORF">JGB26_20900</name>
</gene>
<dbReference type="Proteomes" id="UP000634780">
    <property type="component" value="Unassembled WGS sequence"/>
</dbReference>
<feature type="region of interest" description="Disordered" evidence="1">
    <location>
        <begin position="168"/>
        <end position="188"/>
    </location>
</feature>
<protein>
    <recommendedName>
        <fullName evidence="5">Integral membrane protein</fullName>
    </recommendedName>
</protein>
<evidence type="ECO:0000313" key="4">
    <source>
        <dbReference type="Proteomes" id="UP000634780"/>
    </source>
</evidence>
<keyword evidence="2" id="KW-0812">Transmembrane</keyword>
<name>A0ABS0X8L3_9ACTN</name>
<sequence>MSTTGAHGPVGVSCPGCGGTEVTAVRAAAGGRGAARTDLATRLAKGPGKSGDGLLHFAEGMVLVALSLGWAWMGTDPEKPLYVWGGIVLAVLLFIGTLVVVRGDGREKAAERAGAGRADALWGPAHYCPGCESVFCPRGEPWQGLLTPEQFKKLVWGEAGYADQLAPGDRAREVDVPPGTLVGRPLSG</sequence>
<feature type="transmembrane region" description="Helical" evidence="2">
    <location>
        <begin position="54"/>
        <end position="75"/>
    </location>
</feature>
<accession>A0ABS0X8L3</accession>
<evidence type="ECO:0000256" key="2">
    <source>
        <dbReference type="SAM" id="Phobius"/>
    </source>
</evidence>
<keyword evidence="4" id="KW-1185">Reference proteome</keyword>
<organism evidence="3 4">
    <name type="scientific">Streptomyces flavofungini</name>
    <dbReference type="NCBI Taxonomy" id="68200"/>
    <lineage>
        <taxon>Bacteria</taxon>
        <taxon>Bacillati</taxon>
        <taxon>Actinomycetota</taxon>
        <taxon>Actinomycetes</taxon>
        <taxon>Kitasatosporales</taxon>
        <taxon>Streptomycetaceae</taxon>
        <taxon>Streptomyces</taxon>
    </lineage>
</organism>
<feature type="transmembrane region" description="Helical" evidence="2">
    <location>
        <begin position="81"/>
        <end position="101"/>
    </location>
</feature>
<evidence type="ECO:0008006" key="5">
    <source>
        <dbReference type="Google" id="ProtNLM"/>
    </source>
</evidence>
<evidence type="ECO:0000256" key="1">
    <source>
        <dbReference type="SAM" id="MobiDB-lite"/>
    </source>
</evidence>
<reference evidence="3 4" key="1">
    <citation type="submission" date="2020-12" db="EMBL/GenBank/DDBJ databases">
        <title>Streptomyces typhae sp. nov., a novel endophytic actinomycete isolated from the root of cattail pollen (Typha angustifolia L.).</title>
        <authorList>
            <person name="Peng C."/>
            <person name="Liu C."/>
        </authorList>
    </citation>
    <scope>NUCLEOTIDE SEQUENCE [LARGE SCALE GENOMIC DNA]</scope>
    <source>
        <strain evidence="3 4">JCM 4753</strain>
    </source>
</reference>
<keyword evidence="2" id="KW-0472">Membrane</keyword>
<proteinExistence type="predicted"/>
<dbReference type="EMBL" id="JAEKOZ010000012">
    <property type="protein sequence ID" value="MBJ3809548.1"/>
    <property type="molecule type" value="Genomic_DNA"/>
</dbReference>
<evidence type="ECO:0000313" key="3">
    <source>
        <dbReference type="EMBL" id="MBJ3809548.1"/>
    </source>
</evidence>
<dbReference type="RefSeq" id="WP_190115460.1">
    <property type="nucleotide sequence ID" value="NZ_BMVR01000004.1"/>
</dbReference>
<keyword evidence="2" id="KW-1133">Transmembrane helix</keyword>
<comment type="caution">
    <text evidence="3">The sequence shown here is derived from an EMBL/GenBank/DDBJ whole genome shotgun (WGS) entry which is preliminary data.</text>
</comment>